<feature type="compositionally biased region" description="Basic residues" evidence="1">
    <location>
        <begin position="511"/>
        <end position="521"/>
    </location>
</feature>
<feature type="compositionally biased region" description="Low complexity" evidence="1">
    <location>
        <begin position="374"/>
        <end position="386"/>
    </location>
</feature>
<feature type="compositionally biased region" description="Basic and acidic residues" evidence="1">
    <location>
        <begin position="134"/>
        <end position="147"/>
    </location>
</feature>
<evidence type="ECO:0000313" key="2">
    <source>
        <dbReference type="EMBL" id="CAG7668197.1"/>
    </source>
</evidence>
<feature type="compositionally biased region" description="Basic and acidic residues" evidence="1">
    <location>
        <begin position="522"/>
        <end position="551"/>
    </location>
</feature>
<evidence type="ECO:0000256" key="1">
    <source>
        <dbReference type="SAM" id="MobiDB-lite"/>
    </source>
</evidence>
<feature type="region of interest" description="Disordered" evidence="1">
    <location>
        <begin position="351"/>
        <end position="651"/>
    </location>
</feature>
<feature type="compositionally biased region" description="Basic residues" evidence="1">
    <location>
        <begin position="449"/>
        <end position="459"/>
    </location>
</feature>
<feature type="compositionally biased region" description="Basic and acidic residues" evidence="1">
    <location>
        <begin position="297"/>
        <end position="317"/>
    </location>
</feature>
<sequence>MKDNENKSLPPGCHQEHLQVLNSLTESLKDELKRGLTLLDGCVNQLAQAKWILINVERTIENYYAECPACDKDSTALPVGNRATTPPTILNSQAPSTSNASKKVRENKAKKASVLPMVSGHTVQRPKINIARVDVRKEKKPKKEKEPTSLSRVRSRGSGATVLALASASTSSGRPVVDSGDEAPRNGIQGTSPAKKKPGPMSKTRIKSDGPPEFTYDGICVSVDLDDVNELLSGQSCFQGTELNKFLKLVGLPPVKEKKQPKSSKSEKEKPSTSRPPVVEEPVKKRKYGSDDSNASEDERTKKKLDDNKLTSKESTETSKSSVVPKLNIPLNLNSAIKSKFLAFAAGKIKAKVGSGADSKTDTTGEASKESSRSVRAASANSVSVKAEVDISDSESESKHSNKRPSNKKSKQDSDGDTYSPKNKKPKQSRRSSLRNTSSDESEAEKSSKTSKKITKPNKKISSDDSDYELSSPTSKKRGTTTRVGGRRGSKTISKETVSSDSDDDSSIVSNKKKQASRSRKTSRDESSDEHPAKVITKSAERRPSKGEQQNKRLMSSPERPSNEGSKVNDSVSDEPKPKPRPGPASSKAKRTGGRPGPLSAKLKAEKEKQQTEKRSVDNSSDDDGKNKSSKSDPKPQAMFTDSDSNDSELVKIKKKIPLDLQDAVRSPSPQSPRDIFTNLLASYNKISDSSETPLEKLKKQSKYVKQYIFELKESVAKKLTKVGRELVPYTGPFDADDSVFTSGKYYIVGKPNEEKLVLFESEELQELDLSMEDVNDIATDR</sequence>
<dbReference type="EMBL" id="CAJVCH010010820">
    <property type="protein sequence ID" value="CAG7668197.1"/>
    <property type="molecule type" value="Genomic_DNA"/>
</dbReference>
<feature type="region of interest" description="Disordered" evidence="1">
    <location>
        <begin position="84"/>
        <end position="112"/>
    </location>
</feature>
<organism evidence="2 3">
    <name type="scientific">Allacma fusca</name>
    <dbReference type="NCBI Taxonomy" id="39272"/>
    <lineage>
        <taxon>Eukaryota</taxon>
        <taxon>Metazoa</taxon>
        <taxon>Ecdysozoa</taxon>
        <taxon>Arthropoda</taxon>
        <taxon>Hexapoda</taxon>
        <taxon>Collembola</taxon>
        <taxon>Symphypleona</taxon>
        <taxon>Sminthuridae</taxon>
        <taxon>Allacma</taxon>
    </lineage>
</organism>
<gene>
    <name evidence="2" type="ORF">AFUS01_LOCUS1896</name>
</gene>
<feature type="compositionally biased region" description="Low complexity" evidence="1">
    <location>
        <begin position="157"/>
        <end position="173"/>
    </location>
</feature>
<dbReference type="AlphaFoldDB" id="A0A8J2J4E1"/>
<reference evidence="2" key="1">
    <citation type="submission" date="2021-06" db="EMBL/GenBank/DDBJ databases">
        <authorList>
            <person name="Hodson N. C."/>
            <person name="Mongue J. A."/>
            <person name="Jaron S. K."/>
        </authorList>
    </citation>
    <scope>NUCLEOTIDE SEQUENCE</scope>
</reference>
<feature type="region of interest" description="Disordered" evidence="1">
    <location>
        <begin position="134"/>
        <end position="213"/>
    </location>
</feature>
<evidence type="ECO:0000313" key="3">
    <source>
        <dbReference type="Proteomes" id="UP000708208"/>
    </source>
</evidence>
<keyword evidence="3" id="KW-1185">Reference proteome</keyword>
<feature type="compositionally biased region" description="Basic and acidic residues" evidence="1">
    <location>
        <begin position="359"/>
        <end position="373"/>
    </location>
</feature>
<accession>A0A8J2J4E1</accession>
<comment type="caution">
    <text evidence="2">The sequence shown here is derived from an EMBL/GenBank/DDBJ whole genome shotgun (WGS) entry which is preliminary data.</text>
</comment>
<feature type="compositionally biased region" description="Basic residues" evidence="1">
    <location>
        <begin position="475"/>
        <end position="490"/>
    </location>
</feature>
<name>A0A8J2J4E1_9HEXA</name>
<feature type="compositionally biased region" description="Basic and acidic residues" evidence="1">
    <location>
        <begin position="256"/>
        <end position="272"/>
    </location>
</feature>
<dbReference type="Proteomes" id="UP000708208">
    <property type="component" value="Unassembled WGS sequence"/>
</dbReference>
<feature type="region of interest" description="Disordered" evidence="1">
    <location>
        <begin position="256"/>
        <end position="330"/>
    </location>
</feature>
<feature type="compositionally biased region" description="Basic and acidic residues" evidence="1">
    <location>
        <begin position="603"/>
        <end position="634"/>
    </location>
</feature>
<protein>
    <submittedName>
        <fullName evidence="2">Uncharacterized protein</fullName>
    </submittedName>
</protein>
<feature type="compositionally biased region" description="Basic residues" evidence="1">
    <location>
        <begin position="422"/>
        <end position="433"/>
    </location>
</feature>
<proteinExistence type="predicted"/>
<feature type="compositionally biased region" description="Polar residues" evidence="1">
    <location>
        <begin position="559"/>
        <end position="571"/>
    </location>
</feature>
<feature type="compositionally biased region" description="Polar residues" evidence="1">
    <location>
        <begin position="84"/>
        <end position="101"/>
    </location>
</feature>